<dbReference type="SMART" id="SM00091">
    <property type="entry name" value="PAS"/>
    <property type="match status" value="2"/>
</dbReference>
<dbReference type="RefSeq" id="WP_201632955.1">
    <property type="nucleotide sequence ID" value="NZ_JAEQNB010000002.1"/>
</dbReference>
<dbReference type="SUPFAM" id="SSF53335">
    <property type="entry name" value="S-adenosyl-L-methionine-dependent methyltransferases"/>
    <property type="match status" value="1"/>
</dbReference>
<feature type="domain" description="Histidine kinase" evidence="11">
    <location>
        <begin position="984"/>
        <end position="1189"/>
    </location>
</feature>
<evidence type="ECO:0000256" key="9">
    <source>
        <dbReference type="SAM" id="Coils"/>
    </source>
</evidence>
<dbReference type="EMBL" id="JAEQNB010000002">
    <property type="protein sequence ID" value="MBL0386438.1"/>
    <property type="molecule type" value="Genomic_DNA"/>
</dbReference>
<comment type="caution">
    <text evidence="16">The sequence shown here is derived from an EMBL/GenBank/DDBJ whole genome shotgun (WGS) entry which is preliminary data.</text>
</comment>
<dbReference type="EC" id="2.7.13.3" evidence="2"/>
<dbReference type="Pfam" id="PF02518">
    <property type="entry name" value="HATPase_c"/>
    <property type="match status" value="1"/>
</dbReference>
<evidence type="ECO:0000256" key="1">
    <source>
        <dbReference type="ARBA" id="ARBA00000085"/>
    </source>
</evidence>
<dbReference type="Pfam" id="PF01739">
    <property type="entry name" value="CheR"/>
    <property type="match status" value="1"/>
</dbReference>
<feature type="domain" description="CheB-type methylesterase" evidence="14">
    <location>
        <begin position="17"/>
        <end position="200"/>
    </location>
</feature>
<feature type="region of interest" description="Disordered" evidence="10">
    <location>
        <begin position="1"/>
        <end position="20"/>
    </location>
</feature>
<dbReference type="SUPFAM" id="SSF47757">
    <property type="entry name" value="Chemotaxis receptor methyltransferase CheR, N-terminal domain"/>
    <property type="match status" value="1"/>
</dbReference>
<dbReference type="Pfam" id="PF01339">
    <property type="entry name" value="CheB_methylest"/>
    <property type="match status" value="1"/>
</dbReference>
<dbReference type="PROSITE" id="PS50122">
    <property type="entry name" value="CHEB"/>
    <property type="match status" value="1"/>
</dbReference>
<evidence type="ECO:0000256" key="7">
    <source>
        <dbReference type="ARBA" id="ARBA00023012"/>
    </source>
</evidence>
<dbReference type="Pfam" id="PF03705">
    <property type="entry name" value="CheR_N"/>
    <property type="match status" value="1"/>
</dbReference>
<dbReference type="InterPro" id="IPR001610">
    <property type="entry name" value="PAC"/>
</dbReference>
<keyword evidence="8" id="KW-0378">Hydrolase</keyword>
<dbReference type="Pfam" id="PF00512">
    <property type="entry name" value="HisKA"/>
    <property type="match status" value="1"/>
</dbReference>
<evidence type="ECO:0000256" key="8">
    <source>
        <dbReference type="PROSITE-ProRule" id="PRU00050"/>
    </source>
</evidence>
<dbReference type="InterPro" id="IPR000014">
    <property type="entry name" value="PAS"/>
</dbReference>
<dbReference type="InterPro" id="IPR022642">
    <property type="entry name" value="CheR_C"/>
</dbReference>
<dbReference type="Gene3D" id="1.10.287.130">
    <property type="match status" value="1"/>
</dbReference>
<dbReference type="SMART" id="SM00086">
    <property type="entry name" value="PAC"/>
    <property type="match status" value="2"/>
</dbReference>
<feature type="coiled-coil region" evidence="9">
    <location>
        <begin position="655"/>
        <end position="717"/>
    </location>
</feature>
<dbReference type="InterPro" id="IPR003594">
    <property type="entry name" value="HATPase_dom"/>
</dbReference>
<evidence type="ECO:0000259" key="11">
    <source>
        <dbReference type="PROSITE" id="PS50109"/>
    </source>
</evidence>
<feature type="active site" evidence="8">
    <location>
        <position position="56"/>
    </location>
</feature>
<evidence type="ECO:0000259" key="15">
    <source>
        <dbReference type="PROSITE" id="PS50123"/>
    </source>
</evidence>
<evidence type="ECO:0000313" key="17">
    <source>
        <dbReference type="Proteomes" id="UP000602284"/>
    </source>
</evidence>
<feature type="active site" evidence="8">
    <location>
        <position position="29"/>
    </location>
</feature>
<dbReference type="PROSITE" id="PS50109">
    <property type="entry name" value="HIS_KIN"/>
    <property type="match status" value="1"/>
</dbReference>
<dbReference type="InterPro" id="IPR035965">
    <property type="entry name" value="PAS-like_dom_sf"/>
</dbReference>
<evidence type="ECO:0000256" key="6">
    <source>
        <dbReference type="ARBA" id="ARBA00022840"/>
    </source>
</evidence>
<dbReference type="SMART" id="SM00138">
    <property type="entry name" value="MeTrc"/>
    <property type="match status" value="1"/>
</dbReference>
<dbReference type="InterPro" id="IPR050903">
    <property type="entry name" value="Bact_Chemotaxis_MeTrfase"/>
</dbReference>
<dbReference type="SUPFAM" id="SSF55874">
    <property type="entry name" value="ATPase domain of HSP90 chaperone/DNA topoisomerase II/histidine kinase"/>
    <property type="match status" value="1"/>
</dbReference>
<dbReference type="Pfam" id="PF13426">
    <property type="entry name" value="PAS_9"/>
    <property type="match status" value="1"/>
</dbReference>
<evidence type="ECO:0000256" key="5">
    <source>
        <dbReference type="ARBA" id="ARBA00022777"/>
    </source>
</evidence>
<reference evidence="16 17" key="1">
    <citation type="submission" date="2021-01" db="EMBL/GenBank/DDBJ databases">
        <title>Tumebacillus sp. strain ITR2 16S ribosomal RNA gene Genome sequencing and assembly.</title>
        <authorList>
            <person name="Kang M."/>
        </authorList>
    </citation>
    <scope>NUCLEOTIDE SEQUENCE [LARGE SCALE GENOMIC DNA]</scope>
    <source>
        <strain evidence="16 17">ITR2</strain>
    </source>
</reference>
<evidence type="ECO:0000256" key="10">
    <source>
        <dbReference type="SAM" id="MobiDB-lite"/>
    </source>
</evidence>
<keyword evidence="5" id="KW-0418">Kinase</keyword>
<dbReference type="CDD" id="cd00082">
    <property type="entry name" value="HisKA"/>
    <property type="match status" value="1"/>
</dbReference>
<dbReference type="InterPro" id="IPR000700">
    <property type="entry name" value="PAS-assoc_C"/>
</dbReference>
<dbReference type="SUPFAM" id="SSF55785">
    <property type="entry name" value="PYP-like sensor domain (PAS domain)"/>
    <property type="match status" value="2"/>
</dbReference>
<evidence type="ECO:0000313" key="16">
    <source>
        <dbReference type="EMBL" id="MBL0386438.1"/>
    </source>
</evidence>
<keyword evidence="17" id="KW-1185">Reference proteome</keyword>
<dbReference type="PROSITE" id="PS50113">
    <property type="entry name" value="PAC"/>
    <property type="match status" value="2"/>
</dbReference>
<accession>A0ABS1J839</accession>
<dbReference type="InterPro" id="IPR035909">
    <property type="entry name" value="CheB_C"/>
</dbReference>
<dbReference type="InterPro" id="IPR000780">
    <property type="entry name" value="CheR_MeTrfase"/>
</dbReference>
<dbReference type="SUPFAM" id="SSF52738">
    <property type="entry name" value="Methylesterase CheB, C-terminal domain"/>
    <property type="match status" value="1"/>
</dbReference>
<dbReference type="Gene3D" id="3.30.450.20">
    <property type="entry name" value="PAS domain"/>
    <property type="match status" value="2"/>
</dbReference>
<dbReference type="InterPro" id="IPR003661">
    <property type="entry name" value="HisK_dim/P_dom"/>
</dbReference>
<comment type="catalytic activity">
    <reaction evidence="1">
        <text>ATP + protein L-histidine = ADP + protein N-phospho-L-histidine.</text>
        <dbReference type="EC" id="2.7.13.3"/>
    </reaction>
</comment>
<dbReference type="Pfam" id="PF13596">
    <property type="entry name" value="PAS_10"/>
    <property type="match status" value="1"/>
</dbReference>
<keyword evidence="3" id="KW-0808">Transferase</keyword>
<evidence type="ECO:0000259" key="13">
    <source>
        <dbReference type="PROSITE" id="PS50113"/>
    </source>
</evidence>
<dbReference type="InterPro" id="IPR005467">
    <property type="entry name" value="His_kinase_dom"/>
</dbReference>
<feature type="domain" description="CheR-type methyltransferase" evidence="15">
    <location>
        <begin position="218"/>
        <end position="468"/>
    </location>
</feature>
<evidence type="ECO:0000259" key="12">
    <source>
        <dbReference type="PROSITE" id="PS50112"/>
    </source>
</evidence>
<keyword evidence="8" id="KW-0145">Chemotaxis</keyword>
<dbReference type="InterPro" id="IPR029063">
    <property type="entry name" value="SAM-dependent_MTases_sf"/>
</dbReference>
<sequence length="1189" mass="134720">MSFSHSLPEAQEPPTRQETPVRIVGIGASAGGLEALERFFDFVPSATGASYVIVQHLSPEHKSFMAELLARHTTMHISVVTNELKIEPNQIYLIPPRKFMTVRDGVLRLNDYATKRDSLQPIDDFFESLAGDQGSNAIAVILSGTGTDGTRGIRAIHDVGGLVMVQSEASAAFEGMPRSAISTGLVHHVQTPEELARKLLGVLVPLDTNDVEEILPALYQLLKDSHGIDYSGYKRAGVVRRVERRMKLKSISSPVGYREYIESHPEEISALQKDLLIGVTHFFRDPEAFAALYEKVIPSIVEHKLKSGEKEIRVWVSACSTGEEAYTVAMLFQQYLREHGHDLDLRIFATDLDQESVQYASLGNYPLQLEEDVPKEYVERYFIRHGDAYQVTKELRKPIVFAPHNIIQDPPFLNMDLVTCRNMMIYFEADVQKKVLSLFHFSLNKYGYLFLGPSESVGKLTHLFEHYDKRWNIFRHAITSPTMQVKTQTTLDMLGSAGTTVRQGNRELTHTPVPQPLRKLDDVYSMLIEEYMPPSILLDGNNDVVHTFGDLSKYLVIPRGKLSFNIHKMVSTPLSVFIGTALHKVRKNDQPVRYLNVAIPGVEGQQITVNITVKKFKAARNNDLLLLLFEESDNETIPTLIPTPYNPDDNVKLRIEELERELSYARESLQATIEELETSNEELQATNEEMIAANEEMQSTNEELQSVNEELFTVNAEHQRKILELTELNNDMDNFLISTKIGTIFLDHDLCIRRFTPAVTKVIHLLEIDIGRPLSHMSHRLKYDRLLEDAREVLTHVVPTEREIQTVEGDWYSVGILPYRTVENQIKGVVVTFVDITDLKRANQELQKLSYAIQQSPSTMLIADVEGKVEYVNATYSRLTGYELNEVLGRSMRDLHEVSGAGGVEFEEIWRTIRQGRRWSGELESLRKDGLSRWEQVSFLPLQNETGETIHFLKTSQDITEHKRTEELLRKSEMHSAVGQLAAGIAHEIRNPLTALKGFLQLLHVEGDKNETYVKIMSSEFVRIEQIINELLMLSKPHELNFHRANLAVILNDVLMLLETQAIMNQIHINSELANPLPFVECVENQIKQVLINMLKNAMEAMPSGGEITFTVRRHDQNHVLIRIQDQGIGIPEEQLRRIGEPFYTTKDKGTGLGIMVSKKIIEDHGGRFQISSIVGVGTTIDIILPTLP</sequence>
<protein>
    <recommendedName>
        <fullName evidence="2">histidine kinase</fullName>
        <ecNumber evidence="2">2.7.13.3</ecNumber>
    </recommendedName>
</protein>
<dbReference type="SUPFAM" id="SSF47384">
    <property type="entry name" value="Homodimeric domain of signal transducing histidine kinase"/>
    <property type="match status" value="1"/>
</dbReference>
<dbReference type="InterPro" id="IPR036890">
    <property type="entry name" value="HATPase_C_sf"/>
</dbReference>
<dbReference type="CDD" id="cd00130">
    <property type="entry name" value="PAS"/>
    <property type="match status" value="1"/>
</dbReference>
<organism evidence="16 17">
    <name type="scientific">Tumebacillus amylolyticus</name>
    <dbReference type="NCBI Taxonomy" id="2801339"/>
    <lineage>
        <taxon>Bacteria</taxon>
        <taxon>Bacillati</taxon>
        <taxon>Bacillota</taxon>
        <taxon>Bacilli</taxon>
        <taxon>Bacillales</taxon>
        <taxon>Alicyclobacillaceae</taxon>
        <taxon>Tumebacillus</taxon>
    </lineage>
</organism>
<gene>
    <name evidence="16" type="ORF">JJB07_07240</name>
</gene>
<keyword evidence="6" id="KW-0067">ATP-binding</keyword>
<dbReference type="Gene3D" id="3.30.565.10">
    <property type="entry name" value="Histidine kinase-like ATPase, C-terminal domain"/>
    <property type="match status" value="1"/>
</dbReference>
<feature type="domain" description="PAC" evidence="13">
    <location>
        <begin position="798"/>
        <end position="848"/>
    </location>
</feature>
<dbReference type="PANTHER" id="PTHR24422:SF27">
    <property type="entry name" value="PROTEIN-GLUTAMATE O-METHYLTRANSFERASE"/>
    <property type="match status" value="1"/>
</dbReference>
<dbReference type="SMART" id="SM00387">
    <property type="entry name" value="HATPase_c"/>
    <property type="match status" value="1"/>
</dbReference>
<dbReference type="InterPro" id="IPR036097">
    <property type="entry name" value="HisK_dim/P_sf"/>
</dbReference>
<dbReference type="PANTHER" id="PTHR24422">
    <property type="entry name" value="CHEMOTAXIS PROTEIN METHYLTRANSFERASE"/>
    <property type="match status" value="1"/>
</dbReference>
<dbReference type="Gene3D" id="3.40.50.150">
    <property type="entry name" value="Vaccinia Virus protein VP39"/>
    <property type="match status" value="1"/>
</dbReference>
<keyword evidence="7" id="KW-0902">Two-component regulatory system</keyword>
<dbReference type="PROSITE" id="PS50123">
    <property type="entry name" value="CHER"/>
    <property type="match status" value="1"/>
</dbReference>
<keyword evidence="9" id="KW-0175">Coiled coil</keyword>
<evidence type="ECO:0000256" key="3">
    <source>
        <dbReference type="ARBA" id="ARBA00022679"/>
    </source>
</evidence>
<evidence type="ECO:0000259" key="14">
    <source>
        <dbReference type="PROSITE" id="PS50122"/>
    </source>
</evidence>
<dbReference type="Proteomes" id="UP000602284">
    <property type="component" value="Unassembled WGS sequence"/>
</dbReference>
<dbReference type="PRINTS" id="PR00996">
    <property type="entry name" value="CHERMTFRASE"/>
</dbReference>
<evidence type="ECO:0000256" key="4">
    <source>
        <dbReference type="ARBA" id="ARBA00022741"/>
    </source>
</evidence>
<dbReference type="InterPro" id="IPR000673">
    <property type="entry name" value="Sig_transdc_resp-reg_Me-estase"/>
</dbReference>
<feature type="domain" description="PAC" evidence="13">
    <location>
        <begin position="919"/>
        <end position="971"/>
    </location>
</feature>
<evidence type="ECO:0000256" key="2">
    <source>
        <dbReference type="ARBA" id="ARBA00012438"/>
    </source>
</evidence>
<dbReference type="NCBIfam" id="TIGR00229">
    <property type="entry name" value="sensory_box"/>
    <property type="match status" value="1"/>
</dbReference>
<dbReference type="SMART" id="SM00388">
    <property type="entry name" value="HisKA"/>
    <property type="match status" value="1"/>
</dbReference>
<name>A0ABS1J839_9BACL</name>
<dbReference type="PROSITE" id="PS50112">
    <property type="entry name" value="PAS"/>
    <property type="match status" value="1"/>
</dbReference>
<dbReference type="Gene3D" id="3.40.50.180">
    <property type="entry name" value="Methylesterase CheB, C-terminal domain"/>
    <property type="match status" value="1"/>
</dbReference>
<proteinExistence type="predicted"/>
<keyword evidence="4" id="KW-0547">Nucleotide-binding</keyword>
<dbReference type="CDD" id="cd16434">
    <property type="entry name" value="CheB-CheR_fusion"/>
    <property type="match status" value="1"/>
</dbReference>
<feature type="domain" description="PAS" evidence="12">
    <location>
        <begin position="845"/>
        <end position="898"/>
    </location>
</feature>
<dbReference type="InterPro" id="IPR022641">
    <property type="entry name" value="CheR_N"/>
</dbReference>
<feature type="active site" evidence="8">
    <location>
        <position position="148"/>
    </location>
</feature>